<organism evidence="2">
    <name type="scientific">viral metagenome</name>
    <dbReference type="NCBI Taxonomy" id="1070528"/>
    <lineage>
        <taxon>unclassified sequences</taxon>
        <taxon>metagenomes</taxon>
        <taxon>organismal metagenomes</taxon>
    </lineage>
</organism>
<keyword evidence="1" id="KW-1133">Transmembrane helix</keyword>
<reference evidence="2" key="1">
    <citation type="journal article" date="2020" name="Nature">
        <title>Giant virus diversity and host interactions through global metagenomics.</title>
        <authorList>
            <person name="Schulz F."/>
            <person name="Roux S."/>
            <person name="Paez-Espino D."/>
            <person name="Jungbluth S."/>
            <person name="Walsh D.A."/>
            <person name="Denef V.J."/>
            <person name="McMahon K.D."/>
            <person name="Konstantinidis K.T."/>
            <person name="Eloe-Fadrosh E.A."/>
            <person name="Kyrpides N.C."/>
            <person name="Woyke T."/>
        </authorList>
    </citation>
    <scope>NUCLEOTIDE SEQUENCE</scope>
    <source>
        <strain evidence="2">GVMAG-S-3300012919-55</strain>
    </source>
</reference>
<proteinExistence type="predicted"/>
<evidence type="ECO:0000313" key="2">
    <source>
        <dbReference type="EMBL" id="QHU17531.1"/>
    </source>
</evidence>
<sequence length="53" mass="6222">MDENIHVFVNLITVFGWLMCFYYSCHWVRNDCGCKRDEPIEVVDAVAIVIDEI</sequence>
<name>A0A6C0KK34_9ZZZZ</name>
<dbReference type="EMBL" id="MN740916">
    <property type="protein sequence ID" value="QHU17531.1"/>
    <property type="molecule type" value="Genomic_DNA"/>
</dbReference>
<protein>
    <submittedName>
        <fullName evidence="2">Uncharacterized protein</fullName>
    </submittedName>
</protein>
<dbReference type="AlphaFoldDB" id="A0A6C0KK34"/>
<accession>A0A6C0KK34</accession>
<keyword evidence="1" id="KW-0812">Transmembrane</keyword>
<keyword evidence="1" id="KW-0472">Membrane</keyword>
<feature type="transmembrane region" description="Helical" evidence="1">
    <location>
        <begin position="7"/>
        <end position="24"/>
    </location>
</feature>
<evidence type="ECO:0000256" key="1">
    <source>
        <dbReference type="SAM" id="Phobius"/>
    </source>
</evidence>